<proteinExistence type="inferred from homology"/>
<evidence type="ECO:0000256" key="5">
    <source>
        <dbReference type="ARBA" id="ARBA00023136"/>
    </source>
</evidence>
<sequence length="367" mass="39973">MNDKAKPQPTAATPDTQFEDRVLVGFLLAVSLAMAWIVWPFFGAILWALVVTIAFAPVHDRLLMKMPARKNTVASLTLLLVIALVIIPAFIVGSLMVDEALRTYDSVQTKEIDFAKLGQELQAVIPQRWQEMAGRYITPDFEELQSKASALVTSGVQIIAGQAVSVGQRAFNFAMALGVMLYLTYFLLRDGRQITRRIGEAIPMRAEQRKAFFDKFTTVIRATVKGSIVVAIVQGILGGLIFAFLDIRAAVLWGVVMGLFSLIPAVGTGIIWVPVSIYLLATGSMWEGITLLLLGVFVISMVDNVLRPILVGQDTQMPDYVVLISTLGGLSVLGINGLIVGPVIAAMFISAWEIFTENRAVAQQTST</sequence>
<dbReference type="RefSeq" id="WP_115548864.1">
    <property type="nucleotide sequence ID" value="NZ_QRGP01000001.1"/>
</dbReference>
<dbReference type="AlphaFoldDB" id="A0A371BIB4"/>
<evidence type="ECO:0000256" key="4">
    <source>
        <dbReference type="ARBA" id="ARBA00022989"/>
    </source>
</evidence>
<evidence type="ECO:0000256" key="3">
    <source>
        <dbReference type="ARBA" id="ARBA00022692"/>
    </source>
</evidence>
<feature type="transmembrane region" description="Helical" evidence="6">
    <location>
        <begin position="285"/>
        <end position="302"/>
    </location>
</feature>
<feature type="transmembrane region" description="Helical" evidence="6">
    <location>
        <begin position="226"/>
        <end position="245"/>
    </location>
</feature>
<evidence type="ECO:0000313" key="8">
    <source>
        <dbReference type="Proteomes" id="UP000263833"/>
    </source>
</evidence>
<gene>
    <name evidence="7" type="ORF">DXH95_08155</name>
</gene>
<comment type="caution">
    <text evidence="7">The sequence shown here is derived from an EMBL/GenBank/DDBJ whole genome shotgun (WGS) entry which is preliminary data.</text>
</comment>
<evidence type="ECO:0000313" key="7">
    <source>
        <dbReference type="EMBL" id="RDV07320.1"/>
    </source>
</evidence>
<feature type="transmembrane region" description="Helical" evidence="6">
    <location>
        <begin position="322"/>
        <end position="349"/>
    </location>
</feature>
<reference evidence="8" key="1">
    <citation type="submission" date="2018-08" db="EMBL/GenBank/DDBJ databases">
        <authorList>
            <person name="Kim S.-J."/>
            <person name="Jung G.-Y."/>
        </authorList>
    </citation>
    <scope>NUCLEOTIDE SEQUENCE [LARGE SCALE GENOMIC DNA]</scope>
    <source>
        <strain evidence="8">GY_G</strain>
    </source>
</reference>
<feature type="transmembrane region" description="Helical" evidence="6">
    <location>
        <begin position="251"/>
        <end position="273"/>
    </location>
</feature>
<protein>
    <submittedName>
        <fullName evidence="7">AI-2E family transporter</fullName>
    </submittedName>
</protein>
<feature type="transmembrane region" description="Helical" evidence="6">
    <location>
        <begin position="45"/>
        <end position="64"/>
    </location>
</feature>
<feature type="transmembrane region" description="Helical" evidence="6">
    <location>
        <begin position="170"/>
        <end position="188"/>
    </location>
</feature>
<dbReference type="OrthoDB" id="106838at2"/>
<dbReference type="PANTHER" id="PTHR21716:SF4">
    <property type="entry name" value="TRANSMEMBRANE PROTEIN 245"/>
    <property type="match status" value="1"/>
</dbReference>
<dbReference type="Proteomes" id="UP000263833">
    <property type="component" value="Unassembled WGS sequence"/>
</dbReference>
<keyword evidence="4 6" id="KW-1133">Transmembrane helix</keyword>
<accession>A0A371BIB4</accession>
<dbReference type="EMBL" id="QRGP01000001">
    <property type="protein sequence ID" value="RDV07320.1"/>
    <property type="molecule type" value="Genomic_DNA"/>
</dbReference>
<dbReference type="PANTHER" id="PTHR21716">
    <property type="entry name" value="TRANSMEMBRANE PROTEIN"/>
    <property type="match status" value="1"/>
</dbReference>
<feature type="transmembrane region" description="Helical" evidence="6">
    <location>
        <begin position="76"/>
        <end position="97"/>
    </location>
</feature>
<name>A0A371BIB4_9SPHN</name>
<organism evidence="7 8">
    <name type="scientific">Sphingorhabdus pulchriflava</name>
    <dbReference type="NCBI Taxonomy" id="2292257"/>
    <lineage>
        <taxon>Bacteria</taxon>
        <taxon>Pseudomonadati</taxon>
        <taxon>Pseudomonadota</taxon>
        <taxon>Alphaproteobacteria</taxon>
        <taxon>Sphingomonadales</taxon>
        <taxon>Sphingomonadaceae</taxon>
        <taxon>Sphingorhabdus</taxon>
    </lineage>
</organism>
<evidence type="ECO:0000256" key="2">
    <source>
        <dbReference type="ARBA" id="ARBA00009773"/>
    </source>
</evidence>
<comment type="subcellular location">
    <subcellularLocation>
        <location evidence="1">Membrane</location>
        <topology evidence="1">Multi-pass membrane protein</topology>
    </subcellularLocation>
</comment>
<evidence type="ECO:0000256" key="1">
    <source>
        <dbReference type="ARBA" id="ARBA00004141"/>
    </source>
</evidence>
<keyword evidence="3 6" id="KW-0812">Transmembrane</keyword>
<evidence type="ECO:0000256" key="6">
    <source>
        <dbReference type="SAM" id="Phobius"/>
    </source>
</evidence>
<dbReference type="GO" id="GO:0016020">
    <property type="term" value="C:membrane"/>
    <property type="evidence" value="ECO:0007669"/>
    <property type="project" value="UniProtKB-SubCell"/>
</dbReference>
<keyword evidence="8" id="KW-1185">Reference proteome</keyword>
<dbReference type="Pfam" id="PF01594">
    <property type="entry name" value="AI-2E_transport"/>
    <property type="match status" value="1"/>
</dbReference>
<comment type="similarity">
    <text evidence="2">Belongs to the autoinducer-2 exporter (AI-2E) (TC 2.A.86) family.</text>
</comment>
<keyword evidence="5 6" id="KW-0472">Membrane</keyword>
<dbReference type="InterPro" id="IPR002549">
    <property type="entry name" value="AI-2E-like"/>
</dbReference>